<dbReference type="GO" id="GO:0000978">
    <property type="term" value="F:RNA polymerase II cis-regulatory region sequence-specific DNA binding"/>
    <property type="evidence" value="ECO:0007669"/>
    <property type="project" value="TreeGrafter"/>
</dbReference>
<keyword evidence="4" id="KW-0677">Repeat</keyword>
<dbReference type="FunFam" id="3.30.160.60:FF:000345">
    <property type="entry name" value="Zinc finger protein Gfi-1"/>
    <property type="match status" value="1"/>
</dbReference>
<feature type="domain" description="C2H2-type" evidence="12">
    <location>
        <begin position="122"/>
        <end position="150"/>
    </location>
</feature>
<feature type="non-terminal residue" evidence="13">
    <location>
        <position position="416"/>
    </location>
</feature>
<dbReference type="GO" id="GO:0005634">
    <property type="term" value="C:nucleus"/>
    <property type="evidence" value="ECO:0007669"/>
    <property type="project" value="UniProtKB-SubCell"/>
</dbReference>
<dbReference type="FunFam" id="3.30.160.60:FF:000340">
    <property type="entry name" value="zinc finger protein 473 isoform X1"/>
    <property type="match status" value="1"/>
</dbReference>
<feature type="domain" description="C2H2-type" evidence="12">
    <location>
        <begin position="320"/>
        <end position="347"/>
    </location>
</feature>
<keyword evidence="8" id="KW-0238">DNA-binding</keyword>
<feature type="domain" description="C2H2-type" evidence="12">
    <location>
        <begin position="179"/>
        <end position="201"/>
    </location>
</feature>
<dbReference type="AlphaFoldDB" id="A0A0L7L4S9"/>
<comment type="caution">
    <text evidence="13">The sequence shown here is derived from an EMBL/GenBank/DDBJ whole genome shotgun (WGS) entry which is preliminary data.</text>
</comment>
<dbReference type="EMBL" id="JTDY01003037">
    <property type="protein sequence ID" value="KOB70279.1"/>
    <property type="molecule type" value="Genomic_DNA"/>
</dbReference>
<keyword evidence="5 11" id="KW-0863">Zinc-finger</keyword>
<dbReference type="PANTHER" id="PTHR24393">
    <property type="entry name" value="ZINC FINGER PROTEIN"/>
    <property type="match status" value="1"/>
</dbReference>
<dbReference type="GO" id="GO:0008270">
    <property type="term" value="F:zinc ion binding"/>
    <property type="evidence" value="ECO:0007669"/>
    <property type="project" value="UniProtKB-KW"/>
</dbReference>
<comment type="similarity">
    <text evidence="2">Belongs to the krueppel C2H2-type zinc-finger protein family.</text>
</comment>
<evidence type="ECO:0000256" key="6">
    <source>
        <dbReference type="ARBA" id="ARBA00022833"/>
    </source>
</evidence>
<dbReference type="FunFam" id="3.30.160.60:FF:001480">
    <property type="entry name" value="Si:cabz01071911.3"/>
    <property type="match status" value="1"/>
</dbReference>
<name>A0A0L7L4S9_OPEBR</name>
<evidence type="ECO:0000256" key="11">
    <source>
        <dbReference type="PROSITE-ProRule" id="PRU00042"/>
    </source>
</evidence>
<protein>
    <recommendedName>
        <fullName evidence="12">C2H2-type domain-containing protein</fullName>
    </recommendedName>
</protein>
<dbReference type="GO" id="GO:0001228">
    <property type="term" value="F:DNA-binding transcription activator activity, RNA polymerase II-specific"/>
    <property type="evidence" value="ECO:0007669"/>
    <property type="project" value="TreeGrafter"/>
</dbReference>
<keyword evidence="3" id="KW-0479">Metal-binding</keyword>
<dbReference type="STRING" id="104452.A0A0L7L4S9"/>
<feature type="non-terminal residue" evidence="13">
    <location>
        <position position="1"/>
    </location>
</feature>
<evidence type="ECO:0000256" key="7">
    <source>
        <dbReference type="ARBA" id="ARBA00023015"/>
    </source>
</evidence>
<evidence type="ECO:0000256" key="9">
    <source>
        <dbReference type="ARBA" id="ARBA00023163"/>
    </source>
</evidence>
<feature type="domain" description="C2H2-type" evidence="12">
    <location>
        <begin position="151"/>
        <end position="178"/>
    </location>
</feature>
<dbReference type="SUPFAM" id="SSF57667">
    <property type="entry name" value="beta-beta-alpha zinc fingers"/>
    <property type="match status" value="5"/>
</dbReference>
<evidence type="ECO:0000256" key="3">
    <source>
        <dbReference type="ARBA" id="ARBA00022723"/>
    </source>
</evidence>
<evidence type="ECO:0000256" key="5">
    <source>
        <dbReference type="ARBA" id="ARBA00022771"/>
    </source>
</evidence>
<gene>
    <name evidence="13" type="ORF">OBRU01_15568</name>
</gene>
<dbReference type="InterPro" id="IPR013087">
    <property type="entry name" value="Znf_C2H2_type"/>
</dbReference>
<organism evidence="13 14">
    <name type="scientific">Operophtera brumata</name>
    <name type="common">Winter moth</name>
    <name type="synonym">Phalaena brumata</name>
    <dbReference type="NCBI Taxonomy" id="104452"/>
    <lineage>
        <taxon>Eukaryota</taxon>
        <taxon>Metazoa</taxon>
        <taxon>Ecdysozoa</taxon>
        <taxon>Arthropoda</taxon>
        <taxon>Hexapoda</taxon>
        <taxon>Insecta</taxon>
        <taxon>Pterygota</taxon>
        <taxon>Neoptera</taxon>
        <taxon>Endopterygota</taxon>
        <taxon>Lepidoptera</taxon>
        <taxon>Glossata</taxon>
        <taxon>Ditrysia</taxon>
        <taxon>Geometroidea</taxon>
        <taxon>Geometridae</taxon>
        <taxon>Larentiinae</taxon>
        <taxon>Operophtera</taxon>
    </lineage>
</organism>
<dbReference type="Proteomes" id="UP000037510">
    <property type="component" value="Unassembled WGS sequence"/>
</dbReference>
<dbReference type="FunFam" id="3.30.160.60:FF:001289">
    <property type="entry name" value="Zinc finger protein 574"/>
    <property type="match status" value="1"/>
</dbReference>
<dbReference type="SMART" id="SM00355">
    <property type="entry name" value="ZnF_C2H2"/>
    <property type="match status" value="10"/>
</dbReference>
<dbReference type="Pfam" id="PF00096">
    <property type="entry name" value="zf-C2H2"/>
    <property type="match status" value="5"/>
</dbReference>
<reference evidence="13 14" key="1">
    <citation type="journal article" date="2015" name="Genome Biol. Evol.">
        <title>The genome of winter moth (Operophtera brumata) provides a genomic perspective on sexual dimorphism and phenology.</title>
        <authorList>
            <person name="Derks M.F."/>
            <person name="Smit S."/>
            <person name="Salis L."/>
            <person name="Schijlen E."/>
            <person name="Bossers A."/>
            <person name="Mateman C."/>
            <person name="Pijl A.S."/>
            <person name="de Ridder D."/>
            <person name="Groenen M.A."/>
            <person name="Visser M.E."/>
            <person name="Megens H.J."/>
        </authorList>
    </citation>
    <scope>NUCLEOTIDE SEQUENCE [LARGE SCALE GENOMIC DNA]</scope>
    <source>
        <strain evidence="13">WM2013NL</strain>
        <tissue evidence="13">Head and thorax</tissue>
    </source>
</reference>
<dbReference type="FunFam" id="3.30.160.60:FF:000100">
    <property type="entry name" value="Zinc finger 45-like"/>
    <property type="match status" value="1"/>
</dbReference>
<dbReference type="Pfam" id="PF13894">
    <property type="entry name" value="zf-C2H2_4"/>
    <property type="match status" value="1"/>
</dbReference>
<feature type="domain" description="C2H2-type" evidence="12">
    <location>
        <begin position="376"/>
        <end position="403"/>
    </location>
</feature>
<keyword evidence="9" id="KW-0804">Transcription</keyword>
<feature type="domain" description="C2H2-type" evidence="12">
    <location>
        <begin position="261"/>
        <end position="288"/>
    </location>
</feature>
<keyword evidence="14" id="KW-1185">Reference proteome</keyword>
<keyword evidence="6" id="KW-0862">Zinc</keyword>
<feature type="domain" description="C2H2-type" evidence="12">
    <location>
        <begin position="348"/>
        <end position="375"/>
    </location>
</feature>
<evidence type="ECO:0000313" key="13">
    <source>
        <dbReference type="EMBL" id="KOB70279.1"/>
    </source>
</evidence>
<dbReference type="InterPro" id="IPR036236">
    <property type="entry name" value="Znf_C2H2_sf"/>
</dbReference>
<dbReference type="PANTHER" id="PTHR24393:SF34">
    <property type="entry name" value="PR_SET DOMAIN 13"/>
    <property type="match status" value="1"/>
</dbReference>
<feature type="domain" description="C2H2-type" evidence="12">
    <location>
        <begin position="93"/>
        <end position="121"/>
    </location>
</feature>
<keyword evidence="10" id="KW-0539">Nucleus</keyword>
<feature type="domain" description="C2H2-type" evidence="12">
    <location>
        <begin position="289"/>
        <end position="316"/>
    </location>
</feature>
<keyword evidence="7" id="KW-0805">Transcription regulation</keyword>
<evidence type="ECO:0000256" key="1">
    <source>
        <dbReference type="ARBA" id="ARBA00004123"/>
    </source>
</evidence>
<comment type="subcellular location">
    <subcellularLocation>
        <location evidence="1">Nucleus</location>
    </subcellularLocation>
</comment>
<evidence type="ECO:0000256" key="2">
    <source>
        <dbReference type="ARBA" id="ARBA00006991"/>
    </source>
</evidence>
<evidence type="ECO:0000259" key="12">
    <source>
        <dbReference type="PROSITE" id="PS50157"/>
    </source>
</evidence>
<proteinExistence type="inferred from homology"/>
<dbReference type="Gene3D" id="3.30.160.60">
    <property type="entry name" value="Classic Zinc Finger"/>
    <property type="match status" value="9"/>
</dbReference>
<evidence type="ECO:0000256" key="8">
    <source>
        <dbReference type="ARBA" id="ARBA00023125"/>
    </source>
</evidence>
<dbReference type="PROSITE" id="PS50157">
    <property type="entry name" value="ZINC_FINGER_C2H2_2"/>
    <property type="match status" value="9"/>
</dbReference>
<evidence type="ECO:0000256" key="4">
    <source>
        <dbReference type="ARBA" id="ARBA00022737"/>
    </source>
</evidence>
<evidence type="ECO:0000256" key="10">
    <source>
        <dbReference type="ARBA" id="ARBA00023242"/>
    </source>
</evidence>
<sequence length="416" mass="47584">FASDSIKTLSRETILDLRMVSLVPVSNPDDSVEMADETLKSDVVKTELTLKLEYCSVDEHVIDDGTSPDQHPTVVVKKEKLCRQRKETINYPHACDVCSKTFLLKTLLKSHIMTAHALEMRYPCKTCHKKFTNSLKLNKHIKKKHPEEHPLACNACDRILTKISNWRRHIDTHIGVRPFTCDCCLKTFPEKGTLKRHMKIHNSVTLGNNDKPIETGFHFVCVTCGQGFELLSSKRHLQGHVLRVHTDKSDNITSTNPRPEYSCKLCGKSYLQKKSLTIHIRLHTGEKPYSCTLCRQLFARQSSLRRHVRIHSGETFKRSNPCEVCGKTFSQPCSLLKHRAVHSEQRPFGCDTCGKAFSRKDTLTYHIKLHTGIKPYNCKMCGMSFACTRSLSKHMKTHSEVKPYVCVVCYKLFAQR</sequence>
<dbReference type="PROSITE" id="PS00028">
    <property type="entry name" value="ZINC_FINGER_C2H2_1"/>
    <property type="match status" value="9"/>
</dbReference>
<evidence type="ECO:0000313" key="14">
    <source>
        <dbReference type="Proteomes" id="UP000037510"/>
    </source>
</evidence>
<accession>A0A0L7L4S9</accession>